<dbReference type="GO" id="GO:0051082">
    <property type="term" value="F:unfolded protein binding"/>
    <property type="evidence" value="ECO:0007669"/>
    <property type="project" value="TreeGrafter"/>
</dbReference>
<accession>A0A061HMK6</accession>
<feature type="domain" description="NADH:ubiquinone oxidoreductase intermediate-associated protein 30" evidence="2">
    <location>
        <begin position="17"/>
        <end position="178"/>
    </location>
</feature>
<dbReference type="GO" id="GO:0010257">
    <property type="term" value="P:NADH dehydrogenase complex assembly"/>
    <property type="evidence" value="ECO:0007669"/>
    <property type="project" value="TreeGrafter"/>
</dbReference>
<gene>
    <name evidence="3" type="ORF">BGT96224_2881</name>
    <name evidence="4" type="ORF">BGT96224V2_LOCUS1127</name>
</gene>
<reference evidence="4" key="3">
    <citation type="submission" date="2018-07" db="EMBL/GenBank/DDBJ databases">
        <authorList>
            <person name="Quirk P.G."/>
            <person name="Krulwich T.A."/>
        </authorList>
    </citation>
    <scope>NUCLEOTIDE SEQUENCE</scope>
    <source>
        <strain evidence="4">96224</strain>
    </source>
</reference>
<dbReference type="OrthoDB" id="426386at2759"/>
<dbReference type="Proteomes" id="UP000053110">
    <property type="component" value="Unassembled WGS sequence"/>
</dbReference>
<dbReference type="Pfam" id="PF08547">
    <property type="entry name" value="CIA30"/>
    <property type="match status" value="1"/>
</dbReference>
<dbReference type="HOGENOM" id="CLU_059028_3_1_1"/>
<reference evidence="5" key="1">
    <citation type="journal article" date="2013" name="Nat. Genet.">
        <title>The wheat powdery mildew genome shows the unique evolution of an obligate biotroph.</title>
        <authorList>
            <person name="Wicker T."/>
            <person name="Oberhaensli S."/>
            <person name="Parlange F."/>
            <person name="Buchmann J.P."/>
            <person name="Shatalina M."/>
            <person name="Roffler S."/>
            <person name="Ben-David R."/>
            <person name="Dolezel J."/>
            <person name="Simkova H."/>
            <person name="Schulze-Lefert P."/>
            <person name="Spanu P.D."/>
            <person name="Bruggmann R."/>
            <person name="Amselem J."/>
            <person name="Quesneville H."/>
            <person name="Ver Loren van Themaat E."/>
            <person name="Paape T."/>
            <person name="Shimizu K.K."/>
            <person name="Keller B."/>
        </authorList>
    </citation>
    <scope>NUCLEOTIDE SEQUENCE [LARGE SCALE GENOMIC DNA]</scope>
    <source>
        <strain evidence="5">96224</strain>
    </source>
</reference>
<dbReference type="PANTHER" id="PTHR13194">
    <property type="entry name" value="COMPLEX I INTERMEDIATE-ASSOCIATED PROTEIN 30"/>
    <property type="match status" value="1"/>
</dbReference>
<dbReference type="SUPFAM" id="SSF49785">
    <property type="entry name" value="Galactose-binding domain-like"/>
    <property type="match status" value="1"/>
</dbReference>
<dbReference type="PANTHER" id="PTHR13194:SF19">
    <property type="entry name" value="NAD(P)-BINDING ROSSMANN-FOLD SUPERFAMILY PROTEIN"/>
    <property type="match status" value="1"/>
</dbReference>
<evidence type="ECO:0000256" key="1">
    <source>
        <dbReference type="ARBA" id="ARBA00007884"/>
    </source>
</evidence>
<name>A0A061HMK6_BLUGR</name>
<reference evidence="3" key="2">
    <citation type="submission" date="2013-01" db="EMBL/GenBank/DDBJ databases">
        <title>The wheat powdery mildew genome reveals unique evolution of an obligate biotroph.</title>
        <authorList>
            <person name="Oberhaensli S."/>
            <person name="Wicker T."/>
            <person name="Keller B."/>
        </authorList>
    </citation>
    <scope>NUCLEOTIDE SEQUENCE</scope>
    <source>
        <strain evidence="3">96224</strain>
    </source>
</reference>
<evidence type="ECO:0000313" key="4">
    <source>
        <dbReference type="EMBL" id="SUZ07972.1"/>
    </source>
</evidence>
<evidence type="ECO:0000313" key="5">
    <source>
        <dbReference type="Proteomes" id="UP000053110"/>
    </source>
</evidence>
<protein>
    <submittedName>
        <fullName evidence="4">Bgt-2881</fullName>
    </submittedName>
</protein>
<dbReference type="AlphaFoldDB" id="A0A061HMK6"/>
<evidence type="ECO:0000259" key="2">
    <source>
        <dbReference type="Pfam" id="PF08547"/>
    </source>
</evidence>
<dbReference type="InterPro" id="IPR008979">
    <property type="entry name" value="Galactose-bd-like_sf"/>
</dbReference>
<organism evidence="4">
    <name type="scientific">Blumeria graminis f. sp. tritici 96224</name>
    <dbReference type="NCBI Taxonomy" id="1268274"/>
    <lineage>
        <taxon>Eukaryota</taxon>
        <taxon>Fungi</taxon>
        <taxon>Dikarya</taxon>
        <taxon>Ascomycota</taxon>
        <taxon>Pezizomycotina</taxon>
        <taxon>Leotiomycetes</taxon>
        <taxon>Erysiphales</taxon>
        <taxon>Erysiphaceae</taxon>
        <taxon>Blumeria</taxon>
    </lineage>
</organism>
<dbReference type="EMBL" id="UIGY01000005">
    <property type="protein sequence ID" value="SUZ07972.1"/>
    <property type="molecule type" value="Genomic_DNA"/>
</dbReference>
<sequence length="233" mass="25780">MTSSIRKYLFGGDRPWSPLDWTGSDDTVRGGISYSKLICSEDQRVAVFTGNLDTQTLGGAGFASQRTTRNFGVLDLSAYAGIILDIQETDHKQYTFILKDTTLPPKLDGREQSSAGWEYSFSASEPGESVQVFWSDFKPTYRGRELEDAPPLNVSNITCCSLMMRSFFGTQEGPFRLGLTSIAAFGDTNTRDSGSFSDFDMEKRQAIIDERVLQKTGSDNSWSGMIAKLFCIG</sequence>
<dbReference type="InterPro" id="IPR039131">
    <property type="entry name" value="NDUFAF1"/>
</dbReference>
<proteinExistence type="inferred from homology"/>
<dbReference type="InterPro" id="IPR013857">
    <property type="entry name" value="NADH-UbQ_OxRdtase-assoc_prot30"/>
</dbReference>
<dbReference type="EMBL" id="KE373960">
    <property type="protein sequence ID" value="EPQ67114.1"/>
    <property type="molecule type" value="Genomic_DNA"/>
</dbReference>
<comment type="similarity">
    <text evidence="1">Belongs to the CIA30 family.</text>
</comment>
<evidence type="ECO:0000313" key="3">
    <source>
        <dbReference type="EMBL" id="EPQ67114.1"/>
    </source>
</evidence>